<evidence type="ECO:0000256" key="9">
    <source>
        <dbReference type="NCBIfam" id="TIGR00187"/>
    </source>
</evidence>
<dbReference type="InterPro" id="IPR017938">
    <property type="entry name" value="Riboflavin_synthase-like_b-brl"/>
</dbReference>
<evidence type="ECO:0000313" key="13">
    <source>
        <dbReference type="Proteomes" id="UP000001661"/>
    </source>
</evidence>
<proteinExistence type="predicted"/>
<evidence type="ECO:0000256" key="3">
    <source>
        <dbReference type="ARBA" id="ARBA00004887"/>
    </source>
</evidence>
<gene>
    <name evidence="12" type="ordered locus">Acear_1430</name>
</gene>
<dbReference type="RefSeq" id="WP_013278385.1">
    <property type="nucleotide sequence ID" value="NC_014378.1"/>
</dbReference>
<dbReference type="STRING" id="574087.Acear_1430"/>
<dbReference type="PROSITE" id="PS51177">
    <property type="entry name" value="LUMAZINE_BIND"/>
    <property type="match status" value="2"/>
</dbReference>
<organism evidence="12 13">
    <name type="scientific">Acetohalobium arabaticum (strain ATCC 49924 / DSM 5501 / Z-7288)</name>
    <dbReference type="NCBI Taxonomy" id="574087"/>
    <lineage>
        <taxon>Bacteria</taxon>
        <taxon>Bacillati</taxon>
        <taxon>Bacillota</taxon>
        <taxon>Clostridia</taxon>
        <taxon>Halanaerobiales</taxon>
        <taxon>Halobacteroidaceae</taxon>
        <taxon>Acetohalobium</taxon>
    </lineage>
</organism>
<evidence type="ECO:0000256" key="2">
    <source>
        <dbReference type="ARBA" id="ARBA00002803"/>
    </source>
</evidence>
<comment type="function">
    <text evidence="2">Catalyzes the dismutation of two molecules of 6,7-dimethyl-8-ribityllumazine, resulting in the formation of riboflavin and 5-amino-6-(D-ribitylamino)uracil.</text>
</comment>
<keyword evidence="6" id="KW-0686">Riboflavin biosynthesis</keyword>
<dbReference type="Gene3D" id="2.40.30.20">
    <property type="match status" value="2"/>
</dbReference>
<dbReference type="KEGG" id="aar:Acear_1430"/>
<sequence length="217" mass="23825">MFTGIVEEMGEVSSINRGSQSVELEIKADKVLEDVKIGDSIATSGVCLTVTDFGEDYFTVDVMPETMRKSSLAELQIGSKVNLERALRLQDRLGGHLVSGHIDGTGKIKKKQREDNAILVTVSLPSDLKRYLIPKGSITVDGISLTIAELEETEFIVSLIPHTAQETTLGQKSIGDTVNLEVDLIGKYVERMLNFQIESDNNQSNVDLNLLQKNGFL</sequence>
<dbReference type="Proteomes" id="UP000001661">
    <property type="component" value="Chromosome"/>
</dbReference>
<name>D9QQZ9_ACEAZ</name>
<dbReference type="Pfam" id="PF00677">
    <property type="entry name" value="Lum_binding"/>
    <property type="match status" value="2"/>
</dbReference>
<dbReference type="HOGENOM" id="CLU_034388_2_0_9"/>
<accession>D9QQZ9</accession>
<dbReference type="eggNOG" id="COG0307">
    <property type="taxonomic scope" value="Bacteria"/>
</dbReference>
<reference evidence="12 13" key="1">
    <citation type="journal article" date="2010" name="Stand. Genomic Sci.">
        <title>Complete genome sequence of Acetohalobium arabaticum type strain (Z-7288).</title>
        <authorList>
            <person name="Sikorski J."/>
            <person name="Lapidus A."/>
            <person name="Chertkov O."/>
            <person name="Lucas S."/>
            <person name="Copeland A."/>
            <person name="Glavina Del Rio T."/>
            <person name="Nolan M."/>
            <person name="Tice H."/>
            <person name="Cheng J.F."/>
            <person name="Han C."/>
            <person name="Brambilla E."/>
            <person name="Pitluck S."/>
            <person name="Liolios K."/>
            <person name="Ivanova N."/>
            <person name="Mavromatis K."/>
            <person name="Mikhailova N."/>
            <person name="Pati A."/>
            <person name="Bruce D."/>
            <person name="Detter C."/>
            <person name="Tapia R."/>
            <person name="Goodwin L."/>
            <person name="Chen A."/>
            <person name="Palaniappan K."/>
            <person name="Land M."/>
            <person name="Hauser L."/>
            <person name="Chang Y.J."/>
            <person name="Jeffries C.D."/>
            <person name="Rohde M."/>
            <person name="Goker M."/>
            <person name="Spring S."/>
            <person name="Woyke T."/>
            <person name="Bristow J."/>
            <person name="Eisen J.A."/>
            <person name="Markowitz V."/>
            <person name="Hugenholtz P."/>
            <person name="Kyrpides N.C."/>
            <person name="Klenk H.P."/>
        </authorList>
    </citation>
    <scope>NUCLEOTIDE SEQUENCE [LARGE SCALE GENOMIC DNA]</scope>
    <source>
        <strain evidence="13">ATCC 49924 / DSM 5501 / Z-7288</strain>
    </source>
</reference>
<dbReference type="PANTHER" id="PTHR21098">
    <property type="entry name" value="RIBOFLAVIN SYNTHASE ALPHA CHAIN"/>
    <property type="match status" value="1"/>
</dbReference>
<dbReference type="AlphaFoldDB" id="D9QQZ9"/>
<dbReference type="GO" id="GO:0009231">
    <property type="term" value="P:riboflavin biosynthetic process"/>
    <property type="evidence" value="ECO:0007669"/>
    <property type="project" value="UniProtKB-KW"/>
</dbReference>
<comment type="catalytic activity">
    <reaction evidence="1">
        <text>2 6,7-dimethyl-8-(1-D-ribityl)lumazine + H(+) = 5-amino-6-(D-ribitylamino)uracil + riboflavin</text>
        <dbReference type="Rhea" id="RHEA:20772"/>
        <dbReference type="ChEBI" id="CHEBI:15378"/>
        <dbReference type="ChEBI" id="CHEBI:15934"/>
        <dbReference type="ChEBI" id="CHEBI:57986"/>
        <dbReference type="ChEBI" id="CHEBI:58201"/>
        <dbReference type="EC" id="2.5.1.9"/>
    </reaction>
</comment>
<dbReference type="InterPro" id="IPR001783">
    <property type="entry name" value="Lumazine-bd"/>
</dbReference>
<dbReference type="InterPro" id="IPR023366">
    <property type="entry name" value="ATP_synth_asu-like_sf"/>
</dbReference>
<dbReference type="PANTHER" id="PTHR21098:SF0">
    <property type="entry name" value="RIBOFLAVIN SYNTHASE"/>
    <property type="match status" value="1"/>
</dbReference>
<dbReference type="NCBIfam" id="TIGR00187">
    <property type="entry name" value="ribE"/>
    <property type="match status" value="1"/>
</dbReference>
<keyword evidence="8" id="KW-0677">Repeat</keyword>
<dbReference type="SUPFAM" id="SSF63380">
    <property type="entry name" value="Riboflavin synthase domain-like"/>
    <property type="match status" value="2"/>
</dbReference>
<keyword evidence="7 12" id="KW-0808">Transferase</keyword>
<feature type="repeat" description="Lumazine-binding" evidence="10">
    <location>
        <begin position="1"/>
        <end position="96"/>
    </location>
</feature>
<evidence type="ECO:0000313" key="12">
    <source>
        <dbReference type="EMBL" id="ADL12940.1"/>
    </source>
</evidence>
<dbReference type="EMBL" id="CP002105">
    <property type="protein sequence ID" value="ADL12940.1"/>
    <property type="molecule type" value="Genomic_DNA"/>
</dbReference>
<comment type="pathway">
    <text evidence="3">Cofactor biosynthesis; riboflavin biosynthesis; riboflavin from 2-hydroxy-3-oxobutyl phosphate and 5-amino-6-(D-ribitylamino)uracil: step 2/2.</text>
</comment>
<dbReference type="FunFam" id="2.40.30.20:FF:000014">
    <property type="entry name" value="Riboflavin synthase, alpha subunit"/>
    <property type="match status" value="1"/>
</dbReference>
<protein>
    <recommendedName>
        <fullName evidence="5 9">Riboflavin synthase</fullName>
        <ecNumber evidence="4 9">2.5.1.9</ecNumber>
    </recommendedName>
</protein>
<evidence type="ECO:0000256" key="5">
    <source>
        <dbReference type="ARBA" id="ARBA00013950"/>
    </source>
</evidence>
<evidence type="ECO:0000256" key="1">
    <source>
        <dbReference type="ARBA" id="ARBA00000968"/>
    </source>
</evidence>
<dbReference type="CDD" id="cd00402">
    <property type="entry name" value="Riboflavin_synthase_like"/>
    <property type="match status" value="1"/>
</dbReference>
<evidence type="ECO:0000256" key="10">
    <source>
        <dbReference type="PROSITE-ProRule" id="PRU00524"/>
    </source>
</evidence>
<dbReference type="GO" id="GO:0004746">
    <property type="term" value="F:riboflavin synthase activity"/>
    <property type="evidence" value="ECO:0007669"/>
    <property type="project" value="UniProtKB-UniRule"/>
</dbReference>
<feature type="repeat" description="Lumazine-binding" evidence="10">
    <location>
        <begin position="97"/>
        <end position="193"/>
    </location>
</feature>
<dbReference type="OrthoDB" id="9788537at2"/>
<keyword evidence="13" id="KW-1185">Reference proteome</keyword>
<evidence type="ECO:0000259" key="11">
    <source>
        <dbReference type="PROSITE" id="PS51177"/>
    </source>
</evidence>
<dbReference type="FunFam" id="2.40.30.20:FF:000004">
    <property type="entry name" value="Riboflavin synthase, alpha subunit"/>
    <property type="match status" value="1"/>
</dbReference>
<evidence type="ECO:0000256" key="6">
    <source>
        <dbReference type="ARBA" id="ARBA00022619"/>
    </source>
</evidence>
<evidence type="ECO:0000256" key="4">
    <source>
        <dbReference type="ARBA" id="ARBA00012827"/>
    </source>
</evidence>
<dbReference type="InterPro" id="IPR026017">
    <property type="entry name" value="Lumazine-bd_dom"/>
</dbReference>
<dbReference type="PIRSF" id="PIRSF000498">
    <property type="entry name" value="Riboflavin_syn_A"/>
    <property type="match status" value="1"/>
</dbReference>
<dbReference type="NCBIfam" id="NF009566">
    <property type="entry name" value="PRK13020.1"/>
    <property type="match status" value="1"/>
</dbReference>
<feature type="domain" description="Lumazine-binding" evidence="11">
    <location>
        <begin position="97"/>
        <end position="193"/>
    </location>
</feature>
<evidence type="ECO:0000256" key="8">
    <source>
        <dbReference type="ARBA" id="ARBA00022737"/>
    </source>
</evidence>
<dbReference type="NCBIfam" id="NF006767">
    <property type="entry name" value="PRK09289.1"/>
    <property type="match status" value="1"/>
</dbReference>
<evidence type="ECO:0000256" key="7">
    <source>
        <dbReference type="ARBA" id="ARBA00022679"/>
    </source>
</evidence>
<dbReference type="EC" id="2.5.1.9" evidence="4 9"/>
<feature type="domain" description="Lumazine-binding" evidence="11">
    <location>
        <begin position="1"/>
        <end position="96"/>
    </location>
</feature>